<dbReference type="InterPro" id="IPR010998">
    <property type="entry name" value="Integrase_recombinase_N"/>
</dbReference>
<keyword evidence="3 5" id="KW-0238">DNA-binding</keyword>
<dbReference type="AlphaFoldDB" id="A0A3P7NZU3"/>
<dbReference type="GO" id="GO:0003677">
    <property type="term" value="F:DNA binding"/>
    <property type="evidence" value="ECO:0007669"/>
    <property type="project" value="UniProtKB-UniRule"/>
</dbReference>
<evidence type="ECO:0000256" key="4">
    <source>
        <dbReference type="ARBA" id="ARBA00023172"/>
    </source>
</evidence>
<dbReference type="KEGG" id="cbar:PATL70BA_2780"/>
<evidence type="ECO:0000259" key="6">
    <source>
        <dbReference type="PROSITE" id="PS51898"/>
    </source>
</evidence>
<accession>A0A3P7NZU3</accession>
<evidence type="ECO:0000259" key="7">
    <source>
        <dbReference type="PROSITE" id="PS51900"/>
    </source>
</evidence>
<dbReference type="CDD" id="cd00397">
    <property type="entry name" value="DNA_BRE_C"/>
    <property type="match status" value="1"/>
</dbReference>
<proteinExistence type="inferred from homology"/>
<dbReference type="Proteomes" id="UP000279029">
    <property type="component" value="Chromosome"/>
</dbReference>
<dbReference type="Pfam" id="PF00589">
    <property type="entry name" value="Phage_integrase"/>
    <property type="match status" value="1"/>
</dbReference>
<dbReference type="Gene3D" id="1.10.150.130">
    <property type="match status" value="1"/>
</dbReference>
<keyword evidence="2" id="KW-0229">DNA integration</keyword>
<evidence type="ECO:0000313" key="9">
    <source>
        <dbReference type="Proteomes" id="UP000279029"/>
    </source>
</evidence>
<dbReference type="GO" id="GO:0015074">
    <property type="term" value="P:DNA integration"/>
    <property type="evidence" value="ECO:0007669"/>
    <property type="project" value="UniProtKB-KW"/>
</dbReference>
<dbReference type="OrthoDB" id="1899549at2"/>
<organism evidence="8 9">
    <name type="scientific">Petrocella atlantisensis</name>
    <dbReference type="NCBI Taxonomy" id="2173034"/>
    <lineage>
        <taxon>Bacteria</taxon>
        <taxon>Bacillati</taxon>
        <taxon>Bacillota</taxon>
        <taxon>Clostridia</taxon>
        <taxon>Lachnospirales</taxon>
        <taxon>Vallitaleaceae</taxon>
        <taxon>Petrocella</taxon>
    </lineage>
</organism>
<dbReference type="PROSITE" id="PS51900">
    <property type="entry name" value="CB"/>
    <property type="match status" value="1"/>
</dbReference>
<sequence length="426" mass="50103">MQNYETQIKEMLKSGIITEQDASELIKKMKRTKVLELHKAKITEPKKQGSRWQTYIKREDGSDRKISAMSEEKLYDKLYDHYTINQVPTMVGFYDTWVDYRKSKGKVDSTIDRYDDYLNKYYLPHPISKKQLNKITKEDLEKFYNPLIEEGMTYKLLCGMRVILKNMMEYGCKQGIISYSSFDDAEINSEACIPEEKKSAKTRIFYEDEIDAMFKALNIEMEKYPDITVMHGIKLLFTKGVRVAEIAAIKESDINFDIKEIYINRMESYEKIKLPNGKKEKIITVVPHGKGKNKYAKRWLQLTDVEIEWIKEVIAINRENGFEDDGYLFVDDRGRYTVRAFTYRITKMWKTFAPEVEVKSAHDIRRTVASQMFYGGFDIGYIREYLGHSSKKTTDEYIYNIKKDKENREMLKNCFSGINGLRGTNS</sequence>
<evidence type="ECO:0000256" key="2">
    <source>
        <dbReference type="ARBA" id="ARBA00022908"/>
    </source>
</evidence>
<dbReference type="PANTHER" id="PTHR30629:SF2">
    <property type="entry name" value="PROPHAGE INTEGRASE INTS-RELATED"/>
    <property type="match status" value="1"/>
</dbReference>
<dbReference type="PANTHER" id="PTHR30629">
    <property type="entry name" value="PROPHAGE INTEGRASE"/>
    <property type="match status" value="1"/>
</dbReference>
<reference evidence="8 9" key="1">
    <citation type="submission" date="2018-09" db="EMBL/GenBank/DDBJ databases">
        <authorList>
            <person name="Postec A."/>
        </authorList>
    </citation>
    <scope>NUCLEOTIDE SEQUENCE [LARGE SCALE GENOMIC DNA]</scope>
    <source>
        <strain evidence="8">70B-A</strain>
    </source>
</reference>
<dbReference type="InterPro" id="IPR002104">
    <property type="entry name" value="Integrase_catalytic"/>
</dbReference>
<dbReference type="PROSITE" id="PS51898">
    <property type="entry name" value="TYR_RECOMBINASE"/>
    <property type="match status" value="1"/>
</dbReference>
<evidence type="ECO:0000256" key="1">
    <source>
        <dbReference type="ARBA" id="ARBA00008857"/>
    </source>
</evidence>
<dbReference type="GO" id="GO:0006310">
    <property type="term" value="P:DNA recombination"/>
    <property type="evidence" value="ECO:0007669"/>
    <property type="project" value="UniProtKB-KW"/>
</dbReference>
<feature type="domain" description="Core-binding (CB)" evidence="7">
    <location>
        <begin position="88"/>
        <end position="172"/>
    </location>
</feature>
<gene>
    <name evidence="8" type="ORF">PATL70BA_2780</name>
</gene>
<dbReference type="InterPro" id="IPR013762">
    <property type="entry name" value="Integrase-like_cat_sf"/>
</dbReference>
<evidence type="ECO:0000256" key="3">
    <source>
        <dbReference type="ARBA" id="ARBA00023125"/>
    </source>
</evidence>
<protein>
    <submittedName>
        <fullName evidence="8">Putative Integrase family protein</fullName>
    </submittedName>
</protein>
<dbReference type="RefSeq" id="WP_125137782.1">
    <property type="nucleotide sequence ID" value="NZ_LR130778.1"/>
</dbReference>
<keyword evidence="9" id="KW-1185">Reference proteome</keyword>
<dbReference type="InterPro" id="IPR050808">
    <property type="entry name" value="Phage_Integrase"/>
</dbReference>
<evidence type="ECO:0000256" key="5">
    <source>
        <dbReference type="PROSITE-ProRule" id="PRU01248"/>
    </source>
</evidence>
<dbReference type="SUPFAM" id="SSF56349">
    <property type="entry name" value="DNA breaking-rejoining enzymes"/>
    <property type="match status" value="1"/>
</dbReference>
<keyword evidence="4" id="KW-0233">DNA recombination</keyword>
<name>A0A3P7NZU3_9FIRM</name>
<dbReference type="InterPro" id="IPR044068">
    <property type="entry name" value="CB"/>
</dbReference>
<dbReference type="Gene3D" id="1.10.443.10">
    <property type="entry name" value="Intergrase catalytic core"/>
    <property type="match status" value="1"/>
</dbReference>
<evidence type="ECO:0000313" key="8">
    <source>
        <dbReference type="EMBL" id="VDN48684.1"/>
    </source>
</evidence>
<feature type="domain" description="Tyr recombinase" evidence="6">
    <location>
        <begin position="200"/>
        <end position="412"/>
    </location>
</feature>
<dbReference type="EMBL" id="LR130778">
    <property type="protein sequence ID" value="VDN48684.1"/>
    <property type="molecule type" value="Genomic_DNA"/>
</dbReference>
<comment type="similarity">
    <text evidence="1">Belongs to the 'phage' integrase family.</text>
</comment>
<dbReference type="InterPro" id="IPR011010">
    <property type="entry name" value="DNA_brk_join_enz"/>
</dbReference>